<feature type="transmembrane region" description="Helical" evidence="1">
    <location>
        <begin position="64"/>
        <end position="80"/>
    </location>
</feature>
<dbReference type="Proteomes" id="UP001241092">
    <property type="component" value="Chromosome"/>
</dbReference>
<evidence type="ECO:0000313" key="5">
    <source>
        <dbReference type="Proteomes" id="UP001241092"/>
    </source>
</evidence>
<sequence length="219" mass="22431">MLAATPSSLGVVAVSLPAQMRPAIAPVPFGWHLRLSILGAAVIVSCIFSGLVDHLMGLTPPDNSITFAALIAFLSVVFWARHVGRADSGGAGKATALCPALLTVVSSLAPTRPGHAPMPASVGDRDWSDAWRDTARGAVLAVAAAITAASVRHHRLSERSVRNAAGVLFLLVGLWMLIIGALGWRPVTAAVTVLVVMAAAGSAACGPARERAPTPWSAG</sequence>
<feature type="transmembrane region" description="Helical" evidence="1">
    <location>
        <begin position="190"/>
        <end position="208"/>
    </location>
</feature>
<gene>
    <name evidence="3" type="ORF">hbim_01814</name>
    <name evidence="2" type="ORF">MMAGJ_27990</name>
</gene>
<dbReference type="Proteomes" id="UP000465622">
    <property type="component" value="Chromosome"/>
</dbReference>
<name>A0AAI8TS07_MYCME</name>
<evidence type="ECO:0000313" key="3">
    <source>
        <dbReference type="EMBL" id="BDY27884.1"/>
    </source>
</evidence>
<reference evidence="3" key="3">
    <citation type="submission" date="2023-03" db="EMBL/GenBank/DDBJ databases">
        <title>Draft genome sequence of a Mycolicibacterium mageritense strain H4_3_1 isolated from a hybrid biological-inorganic system reactor.</title>
        <authorList>
            <person name="Feng X."/>
            <person name="Kazama D."/>
            <person name="Sato K."/>
            <person name="Kobayashi H."/>
        </authorList>
    </citation>
    <scope>NUCLEOTIDE SEQUENCE</scope>
    <source>
        <strain evidence="3">H4_3_1</strain>
    </source>
</reference>
<feature type="transmembrane region" description="Helical" evidence="1">
    <location>
        <begin position="134"/>
        <end position="151"/>
    </location>
</feature>
<keyword evidence="4" id="KW-1185">Reference proteome</keyword>
<dbReference type="AlphaFoldDB" id="A0AAI8TS07"/>
<evidence type="ECO:0000313" key="4">
    <source>
        <dbReference type="Proteomes" id="UP000465622"/>
    </source>
</evidence>
<dbReference type="EMBL" id="AP022567">
    <property type="protein sequence ID" value="BBX33517.1"/>
    <property type="molecule type" value="Genomic_DNA"/>
</dbReference>
<evidence type="ECO:0000313" key="2">
    <source>
        <dbReference type="EMBL" id="BBX33517.1"/>
    </source>
</evidence>
<dbReference type="RefSeq" id="WP_051578620.1">
    <property type="nucleotide sequence ID" value="NZ_AP022567.1"/>
</dbReference>
<keyword evidence="1" id="KW-0472">Membrane</keyword>
<accession>A0AAI8TS07</accession>
<keyword evidence="1" id="KW-0812">Transmembrane</keyword>
<protein>
    <submittedName>
        <fullName evidence="3">Uncharacterized protein</fullName>
    </submittedName>
</protein>
<feature type="transmembrane region" description="Helical" evidence="1">
    <location>
        <begin position="33"/>
        <end position="52"/>
    </location>
</feature>
<reference evidence="2" key="2">
    <citation type="submission" date="2020-02" db="EMBL/GenBank/DDBJ databases">
        <authorList>
            <person name="Matsumoto Y."/>
            <person name="Motooka D."/>
            <person name="Nakamura S."/>
        </authorList>
    </citation>
    <scope>NUCLEOTIDE SEQUENCE</scope>
    <source>
        <strain evidence="2">JCM 12375</strain>
    </source>
</reference>
<reference evidence="2 4" key="1">
    <citation type="journal article" date="2019" name="Emerg. Microbes Infect.">
        <title>Comprehensive subspecies identification of 175 nontuberculous mycobacteria species based on 7547 genomic profiles.</title>
        <authorList>
            <person name="Matsumoto Y."/>
            <person name="Kinjo T."/>
            <person name="Motooka D."/>
            <person name="Nabeya D."/>
            <person name="Jung N."/>
            <person name="Uechi K."/>
            <person name="Horii T."/>
            <person name="Iida T."/>
            <person name="Fujita J."/>
            <person name="Nakamura S."/>
        </authorList>
    </citation>
    <scope>NUCLEOTIDE SEQUENCE [LARGE SCALE GENOMIC DNA]</scope>
    <source>
        <strain evidence="2 4">JCM 12375</strain>
    </source>
</reference>
<organism evidence="3 5">
    <name type="scientific">Mycolicibacterium mageritense</name>
    <name type="common">Mycobacterium mageritense</name>
    <dbReference type="NCBI Taxonomy" id="53462"/>
    <lineage>
        <taxon>Bacteria</taxon>
        <taxon>Bacillati</taxon>
        <taxon>Actinomycetota</taxon>
        <taxon>Actinomycetes</taxon>
        <taxon>Mycobacteriales</taxon>
        <taxon>Mycobacteriaceae</taxon>
        <taxon>Mycolicibacterium</taxon>
    </lineage>
</organism>
<feature type="transmembrane region" description="Helical" evidence="1">
    <location>
        <begin position="163"/>
        <end position="184"/>
    </location>
</feature>
<keyword evidence="1" id="KW-1133">Transmembrane helix</keyword>
<proteinExistence type="predicted"/>
<evidence type="ECO:0000256" key="1">
    <source>
        <dbReference type="SAM" id="Phobius"/>
    </source>
</evidence>
<dbReference type="EMBL" id="AP027452">
    <property type="protein sequence ID" value="BDY27884.1"/>
    <property type="molecule type" value="Genomic_DNA"/>
</dbReference>